<feature type="domain" description="RNA polymerase sigma-70 region 2" evidence="5">
    <location>
        <begin position="72"/>
        <end position="140"/>
    </location>
</feature>
<dbReference type="Pfam" id="PF08281">
    <property type="entry name" value="Sigma70_r4_2"/>
    <property type="match status" value="1"/>
</dbReference>
<dbReference type="AlphaFoldDB" id="A0A963YNU0"/>
<keyword evidence="8" id="KW-1185">Reference proteome</keyword>
<evidence type="ECO:0000256" key="1">
    <source>
        <dbReference type="ARBA" id="ARBA00010641"/>
    </source>
</evidence>
<dbReference type="EMBL" id="JAESVB010000001">
    <property type="protein sequence ID" value="MCB8874286.1"/>
    <property type="molecule type" value="Genomic_DNA"/>
</dbReference>
<comment type="caution">
    <text evidence="7">The sequence shown here is derived from an EMBL/GenBank/DDBJ whole genome shotgun (WGS) entry which is preliminary data.</text>
</comment>
<dbReference type="InterPro" id="IPR013325">
    <property type="entry name" value="RNA_pol_sigma_r2"/>
</dbReference>
<dbReference type="GO" id="GO:0003677">
    <property type="term" value="F:DNA binding"/>
    <property type="evidence" value="ECO:0007669"/>
    <property type="project" value="InterPro"/>
</dbReference>
<dbReference type="PANTHER" id="PTHR43133:SF62">
    <property type="entry name" value="RNA POLYMERASE SIGMA FACTOR SIGZ"/>
    <property type="match status" value="1"/>
</dbReference>
<dbReference type="NCBIfam" id="TIGR02937">
    <property type="entry name" value="sigma70-ECF"/>
    <property type="match status" value="1"/>
</dbReference>
<feature type="domain" description="RNA polymerase sigma factor 70 region 4 type 2" evidence="6">
    <location>
        <begin position="169"/>
        <end position="220"/>
    </location>
</feature>
<accession>A0A963YNU0</accession>
<dbReference type="RefSeq" id="WP_227319930.1">
    <property type="nucleotide sequence ID" value="NZ_JAESVB010000001.1"/>
</dbReference>
<dbReference type="InterPro" id="IPR014284">
    <property type="entry name" value="RNA_pol_sigma-70_dom"/>
</dbReference>
<evidence type="ECO:0000313" key="7">
    <source>
        <dbReference type="EMBL" id="MCB8874286.1"/>
    </source>
</evidence>
<reference evidence="7" key="1">
    <citation type="journal article" date="2021" name="Microorganisms">
        <title>Acidisoma silvae sp. nov. and Acidisomacellulosilytica sp. nov., Two Acidophilic Bacteria Isolated from Decaying Wood, Hydrolyzing Cellulose and Producing Poly-3-hydroxybutyrate.</title>
        <authorList>
            <person name="Mieszkin S."/>
            <person name="Pouder E."/>
            <person name="Uroz S."/>
            <person name="Simon-Colin C."/>
            <person name="Alain K."/>
        </authorList>
    </citation>
    <scope>NUCLEOTIDE SEQUENCE</scope>
    <source>
        <strain evidence="7">HW T2.11</strain>
    </source>
</reference>
<dbReference type="InterPro" id="IPR013249">
    <property type="entry name" value="RNA_pol_sigma70_r4_t2"/>
</dbReference>
<organism evidence="7 8">
    <name type="scientific">Acidisoma silvae</name>
    <dbReference type="NCBI Taxonomy" id="2802396"/>
    <lineage>
        <taxon>Bacteria</taxon>
        <taxon>Pseudomonadati</taxon>
        <taxon>Pseudomonadota</taxon>
        <taxon>Alphaproteobacteria</taxon>
        <taxon>Acetobacterales</taxon>
        <taxon>Acidocellaceae</taxon>
        <taxon>Acidisoma</taxon>
    </lineage>
</organism>
<dbReference type="PANTHER" id="PTHR43133">
    <property type="entry name" value="RNA POLYMERASE ECF-TYPE SIGMA FACTO"/>
    <property type="match status" value="1"/>
</dbReference>
<dbReference type="InterPro" id="IPR013324">
    <property type="entry name" value="RNA_pol_sigma_r3/r4-like"/>
</dbReference>
<dbReference type="GO" id="GO:0006352">
    <property type="term" value="P:DNA-templated transcription initiation"/>
    <property type="evidence" value="ECO:0007669"/>
    <property type="project" value="InterPro"/>
</dbReference>
<dbReference type="InterPro" id="IPR036388">
    <property type="entry name" value="WH-like_DNA-bd_sf"/>
</dbReference>
<dbReference type="Gene3D" id="1.10.10.10">
    <property type="entry name" value="Winged helix-like DNA-binding domain superfamily/Winged helix DNA-binding domain"/>
    <property type="match status" value="1"/>
</dbReference>
<dbReference type="InterPro" id="IPR039425">
    <property type="entry name" value="RNA_pol_sigma-70-like"/>
</dbReference>
<keyword evidence="2" id="KW-0805">Transcription regulation</keyword>
<dbReference type="Proteomes" id="UP000708298">
    <property type="component" value="Unassembled WGS sequence"/>
</dbReference>
<keyword evidence="3" id="KW-0731">Sigma factor</keyword>
<keyword evidence="4" id="KW-0804">Transcription</keyword>
<evidence type="ECO:0000259" key="6">
    <source>
        <dbReference type="Pfam" id="PF08281"/>
    </source>
</evidence>
<reference evidence="7" key="2">
    <citation type="submission" date="2021-01" db="EMBL/GenBank/DDBJ databases">
        <authorList>
            <person name="Mieszkin S."/>
            <person name="Pouder E."/>
            <person name="Alain K."/>
        </authorList>
    </citation>
    <scope>NUCLEOTIDE SEQUENCE</scope>
    <source>
        <strain evidence="7">HW T2.11</strain>
    </source>
</reference>
<dbReference type="Gene3D" id="1.10.1740.10">
    <property type="match status" value="1"/>
</dbReference>
<dbReference type="SUPFAM" id="SSF88946">
    <property type="entry name" value="Sigma2 domain of RNA polymerase sigma factors"/>
    <property type="match status" value="1"/>
</dbReference>
<evidence type="ECO:0000313" key="8">
    <source>
        <dbReference type="Proteomes" id="UP000708298"/>
    </source>
</evidence>
<evidence type="ECO:0000256" key="2">
    <source>
        <dbReference type="ARBA" id="ARBA00023015"/>
    </source>
</evidence>
<gene>
    <name evidence="7" type="ORF">ASILVAE211_03750</name>
</gene>
<dbReference type="GO" id="GO:0016987">
    <property type="term" value="F:sigma factor activity"/>
    <property type="evidence" value="ECO:0007669"/>
    <property type="project" value="UniProtKB-KW"/>
</dbReference>
<evidence type="ECO:0000259" key="5">
    <source>
        <dbReference type="Pfam" id="PF04542"/>
    </source>
</evidence>
<evidence type="ECO:0000256" key="4">
    <source>
        <dbReference type="ARBA" id="ARBA00023163"/>
    </source>
</evidence>
<protein>
    <submittedName>
        <fullName evidence="7">Sigma-70 family RNA polymerase sigma factor</fullName>
    </submittedName>
</protein>
<evidence type="ECO:0000256" key="3">
    <source>
        <dbReference type="ARBA" id="ARBA00023082"/>
    </source>
</evidence>
<proteinExistence type="inferred from homology"/>
<comment type="similarity">
    <text evidence="1">Belongs to the sigma-70 factor family. ECF subfamily.</text>
</comment>
<name>A0A963YNU0_9PROT</name>
<dbReference type="InterPro" id="IPR007627">
    <property type="entry name" value="RNA_pol_sigma70_r2"/>
</dbReference>
<sequence length="226" mass="25250">MAILALDARSRLASLTRTGNSRPRQYAHYVRPVREWHFPLSQTSDIADRGDDALTALLLRCATGDRTAFRALYDAQSSRLHGLAMRITRDPALAADATHDAFVQVWNQAVRFDPARGAAGAWLTSIVRYRALDITRRRVRETPGYEPPELEDETPNALAQLVTSDEGAALRRCLEELEPDRRSLLVQAFTDGLTHNDISEKTGTPLGTIKSWIRRSLASLKRCLEA</sequence>
<dbReference type="Pfam" id="PF04542">
    <property type="entry name" value="Sigma70_r2"/>
    <property type="match status" value="1"/>
</dbReference>
<dbReference type="SUPFAM" id="SSF88659">
    <property type="entry name" value="Sigma3 and sigma4 domains of RNA polymerase sigma factors"/>
    <property type="match status" value="1"/>
</dbReference>